<dbReference type="Gene3D" id="3.40.50.720">
    <property type="entry name" value="NAD(P)-binding Rossmann-like Domain"/>
    <property type="match status" value="1"/>
</dbReference>
<dbReference type="NCBIfam" id="NF003996">
    <property type="entry name" value="PRK05472.2-5"/>
    <property type="match status" value="1"/>
</dbReference>
<dbReference type="NCBIfam" id="NF003995">
    <property type="entry name" value="PRK05472.2-4"/>
    <property type="match status" value="1"/>
</dbReference>
<keyword evidence="4" id="KW-0520">NAD</keyword>
<evidence type="ECO:0000256" key="3">
    <source>
        <dbReference type="ARBA" id="ARBA00023015"/>
    </source>
</evidence>
<name>A0A6J7RDB4_9ZZZZ</name>
<dbReference type="PANTHER" id="PTHR35786">
    <property type="entry name" value="REDOX-SENSING TRANSCRIPTIONAL REPRESSOR REX"/>
    <property type="match status" value="1"/>
</dbReference>
<evidence type="ECO:0000256" key="2">
    <source>
        <dbReference type="ARBA" id="ARBA00022491"/>
    </source>
</evidence>
<dbReference type="HAMAP" id="MF_01131">
    <property type="entry name" value="Rex"/>
    <property type="match status" value="1"/>
</dbReference>
<dbReference type="SUPFAM" id="SSF46785">
    <property type="entry name" value="Winged helix' DNA-binding domain"/>
    <property type="match status" value="1"/>
</dbReference>
<dbReference type="NCBIfam" id="NF003992">
    <property type="entry name" value="PRK05472.2-1"/>
    <property type="match status" value="1"/>
</dbReference>
<dbReference type="GO" id="GO:0045892">
    <property type="term" value="P:negative regulation of DNA-templated transcription"/>
    <property type="evidence" value="ECO:0007669"/>
    <property type="project" value="InterPro"/>
</dbReference>
<evidence type="ECO:0000256" key="1">
    <source>
        <dbReference type="ARBA" id="ARBA00022490"/>
    </source>
</evidence>
<organism evidence="8">
    <name type="scientific">freshwater metagenome</name>
    <dbReference type="NCBI Taxonomy" id="449393"/>
    <lineage>
        <taxon>unclassified sequences</taxon>
        <taxon>metagenomes</taxon>
        <taxon>ecological metagenomes</taxon>
    </lineage>
</organism>
<dbReference type="SUPFAM" id="SSF51735">
    <property type="entry name" value="NAD(P)-binding Rossmann-fold domains"/>
    <property type="match status" value="1"/>
</dbReference>
<dbReference type="NCBIfam" id="NF003994">
    <property type="entry name" value="PRK05472.2-3"/>
    <property type="match status" value="1"/>
</dbReference>
<dbReference type="PANTHER" id="PTHR35786:SF1">
    <property type="entry name" value="REDOX-SENSING TRANSCRIPTIONAL REPRESSOR REX 1"/>
    <property type="match status" value="1"/>
</dbReference>
<dbReference type="InterPro" id="IPR036291">
    <property type="entry name" value="NAD(P)-bd_dom_sf"/>
</dbReference>
<feature type="domain" description="CoA-binding" evidence="7">
    <location>
        <begin position="84"/>
        <end position="185"/>
    </location>
</feature>
<proteinExistence type="inferred from homology"/>
<dbReference type="InterPro" id="IPR036388">
    <property type="entry name" value="WH-like_DNA-bd_sf"/>
</dbReference>
<dbReference type="SMART" id="SM00881">
    <property type="entry name" value="CoA_binding"/>
    <property type="match status" value="1"/>
</dbReference>
<dbReference type="Pfam" id="PF06971">
    <property type="entry name" value="Put_DNA-bind_N"/>
    <property type="match status" value="1"/>
</dbReference>
<keyword evidence="6" id="KW-0804">Transcription</keyword>
<keyword evidence="5" id="KW-0238">DNA-binding</keyword>
<dbReference type="Pfam" id="PF02629">
    <property type="entry name" value="CoA_binding"/>
    <property type="match status" value="1"/>
</dbReference>
<dbReference type="InterPro" id="IPR003781">
    <property type="entry name" value="CoA-bd"/>
</dbReference>
<evidence type="ECO:0000256" key="4">
    <source>
        <dbReference type="ARBA" id="ARBA00023027"/>
    </source>
</evidence>
<gene>
    <name evidence="8" type="ORF">UFOPK4098_01200</name>
</gene>
<dbReference type="NCBIfam" id="NF003993">
    <property type="entry name" value="PRK05472.2-2"/>
    <property type="match status" value="1"/>
</dbReference>
<keyword evidence="3" id="KW-0805">Transcription regulation</keyword>
<dbReference type="GO" id="GO:0051775">
    <property type="term" value="P:response to redox state"/>
    <property type="evidence" value="ECO:0007669"/>
    <property type="project" value="InterPro"/>
</dbReference>
<evidence type="ECO:0000313" key="8">
    <source>
        <dbReference type="EMBL" id="CAB5026727.1"/>
    </source>
</evidence>
<dbReference type="InterPro" id="IPR022876">
    <property type="entry name" value="Tscrpt_rep_Rex"/>
</dbReference>
<dbReference type="NCBIfam" id="NF003989">
    <property type="entry name" value="PRK05472.1-3"/>
    <property type="match status" value="1"/>
</dbReference>
<dbReference type="InterPro" id="IPR058236">
    <property type="entry name" value="Rex_actinobacterial-type"/>
</dbReference>
<dbReference type="GO" id="GO:0003677">
    <property type="term" value="F:DNA binding"/>
    <property type="evidence" value="ECO:0007669"/>
    <property type="project" value="UniProtKB-KW"/>
</dbReference>
<protein>
    <submittedName>
        <fullName evidence="8">Unannotated protein</fullName>
    </submittedName>
</protein>
<dbReference type="EMBL" id="CAFBPN010000078">
    <property type="protein sequence ID" value="CAB5026727.1"/>
    <property type="molecule type" value="Genomic_DNA"/>
</dbReference>
<dbReference type="InterPro" id="IPR009718">
    <property type="entry name" value="Rex_DNA-bd_C_dom"/>
</dbReference>
<dbReference type="InterPro" id="IPR036390">
    <property type="entry name" value="WH_DNA-bd_sf"/>
</dbReference>
<keyword evidence="1" id="KW-0963">Cytoplasm</keyword>
<accession>A0A6J7RDB4</accession>
<reference evidence="8" key="1">
    <citation type="submission" date="2020-05" db="EMBL/GenBank/DDBJ databases">
        <authorList>
            <person name="Chiriac C."/>
            <person name="Salcher M."/>
            <person name="Ghai R."/>
            <person name="Kavagutti S V."/>
        </authorList>
    </citation>
    <scope>NUCLEOTIDE SEQUENCE</scope>
</reference>
<dbReference type="AlphaFoldDB" id="A0A6J7RDB4"/>
<dbReference type="Gene3D" id="1.10.10.10">
    <property type="entry name" value="Winged helix-like DNA-binding domain superfamily/Winged helix DNA-binding domain"/>
    <property type="match status" value="1"/>
</dbReference>
<keyword evidence="2" id="KW-0678">Repressor</keyword>
<evidence type="ECO:0000256" key="5">
    <source>
        <dbReference type="ARBA" id="ARBA00023125"/>
    </source>
</evidence>
<sequence length="232" mass="24634">MSVSVSSRRKIPQAALIRLPMYLRLLGEVTAQGVTHISSDQLAELAAVNAAKVRKDLSYLGSYGVRGVGYEVAFLSYQIQRELGVNHEWPIVIVGAGNLGQALANYGGFVERGFGLVGVFDTDPSKIGTHVGGICVQHLDELSEVVQTRGVSIGVLATPAATAQEAVNRLVRAGVGSILNFVPIVLSVPRGVHISKVDLAGELQILSYYEQQKVNSLSHIQATTTSSRAVSA</sequence>
<evidence type="ECO:0000256" key="6">
    <source>
        <dbReference type="ARBA" id="ARBA00023163"/>
    </source>
</evidence>
<evidence type="ECO:0000259" key="7">
    <source>
        <dbReference type="SMART" id="SM00881"/>
    </source>
</evidence>